<evidence type="ECO:0000259" key="1">
    <source>
        <dbReference type="Pfam" id="PF01593"/>
    </source>
</evidence>
<dbReference type="InterPro" id="IPR050464">
    <property type="entry name" value="Zeta_carotene_desat/Oxidored"/>
</dbReference>
<feature type="domain" description="Amine oxidase" evidence="1">
    <location>
        <begin position="21"/>
        <end position="437"/>
    </location>
</feature>
<protein>
    <submittedName>
        <fullName evidence="2">FAD-dependent oxidoreductase</fullName>
    </submittedName>
</protein>
<gene>
    <name evidence="2" type="ORF">F7R26_028345</name>
</gene>
<evidence type="ECO:0000313" key="2">
    <source>
        <dbReference type="EMBL" id="QOT78724.1"/>
    </source>
</evidence>
<evidence type="ECO:0000313" key="3">
    <source>
        <dbReference type="Proteomes" id="UP000397656"/>
    </source>
</evidence>
<organism evidence="2 3">
    <name type="scientific">Cupriavidus basilensis</name>
    <dbReference type="NCBI Taxonomy" id="68895"/>
    <lineage>
        <taxon>Bacteria</taxon>
        <taxon>Pseudomonadati</taxon>
        <taxon>Pseudomonadota</taxon>
        <taxon>Betaproteobacteria</taxon>
        <taxon>Burkholderiales</taxon>
        <taxon>Burkholderiaceae</taxon>
        <taxon>Cupriavidus</taxon>
    </lineage>
</organism>
<dbReference type="Gene3D" id="3.50.50.60">
    <property type="entry name" value="FAD/NAD(P)-binding domain"/>
    <property type="match status" value="1"/>
</dbReference>
<dbReference type="GeneID" id="98404863"/>
<dbReference type="InterPro" id="IPR002937">
    <property type="entry name" value="Amino_oxidase"/>
</dbReference>
<dbReference type="PANTHER" id="PTHR42923">
    <property type="entry name" value="PROTOPORPHYRINOGEN OXIDASE"/>
    <property type="match status" value="1"/>
</dbReference>
<dbReference type="Gene3D" id="3.30.70.1990">
    <property type="match status" value="1"/>
</dbReference>
<dbReference type="AlphaFoldDB" id="A0A643FZ61"/>
<dbReference type="RefSeq" id="WP_150984519.1">
    <property type="nucleotide sequence ID" value="NZ_CP062804.1"/>
</dbReference>
<dbReference type="Gene3D" id="1.10.405.20">
    <property type="match status" value="1"/>
</dbReference>
<dbReference type="PANTHER" id="PTHR42923:SF17">
    <property type="entry name" value="AMINE OXIDASE DOMAIN-CONTAINING PROTEIN"/>
    <property type="match status" value="1"/>
</dbReference>
<accession>A0A643FZ61</accession>
<dbReference type="EMBL" id="CP062804">
    <property type="protein sequence ID" value="QOT78724.1"/>
    <property type="molecule type" value="Genomic_DNA"/>
</dbReference>
<sequence>MSGAPGTYPRGQRVAVVGAGISGLASAYLLSRRHNITLFEAGNYLGGHTNTVEVELEGVRHPVDTGFLVFNDRTYPNLIALFAELGVTAYPTDMSFSVSLDQGRLEWAGSNLNTVFAQRRNLFSPSFLSMLRDIVRFNGAAERNLALATQSGCSVDQLLLDGGYGQPFRHNYLLPMAAAIWSSATADILRFPAATFLRFCLNHALLQVNNRPQWKTVQGGGRDYVRRIAAQLAQRDAAIRISTPVRSIRRHDHGVDLLTDDGPEHFDAVVLATHAPTTLRMLADADPGERRTLGAVQYQPNLAILHTDPALLPRRRKVWSAWNYLGGAAGTHDAGAGTHDHAGHTRPVCVSYLCNQLQPLPFKTPVVVTLNPISAPAPGTELGRYHYQHPVFDLAAVAAQSALPALQGRRRTWFAGAWTGYGFHEDGLKSALRVAADFDALPDWARL</sequence>
<proteinExistence type="predicted"/>
<dbReference type="InterPro" id="IPR036188">
    <property type="entry name" value="FAD/NAD-bd_sf"/>
</dbReference>
<dbReference type="Pfam" id="PF01593">
    <property type="entry name" value="Amino_oxidase"/>
    <property type="match status" value="1"/>
</dbReference>
<dbReference type="Proteomes" id="UP000397656">
    <property type="component" value="Chromosome 2"/>
</dbReference>
<dbReference type="GO" id="GO:0016491">
    <property type="term" value="F:oxidoreductase activity"/>
    <property type="evidence" value="ECO:0007669"/>
    <property type="project" value="InterPro"/>
</dbReference>
<dbReference type="SUPFAM" id="SSF51905">
    <property type="entry name" value="FAD/NAD(P)-binding domain"/>
    <property type="match status" value="1"/>
</dbReference>
<reference evidence="2 3" key="1">
    <citation type="submission" date="2020-10" db="EMBL/GenBank/DDBJ databases">
        <title>Complete genome sequence of Cupriavidus basilensis CCUG 49340T.</title>
        <authorList>
            <person name="Salva-Serra F."/>
            <person name="Donoso R.A."/>
            <person name="Cho K.H."/>
            <person name="Yoo J.A."/>
            <person name="Lee K."/>
            <person name="Yoon S.-H."/>
            <person name="Perez-Pantoja D."/>
            <person name="Moore E.R.B."/>
        </authorList>
    </citation>
    <scope>NUCLEOTIDE SEQUENCE [LARGE SCALE GENOMIC DNA]</scope>
    <source>
        <strain evidence="3">CCUG 49340</strain>
    </source>
</reference>
<dbReference type="FunFam" id="1.10.405.20:FF:000001">
    <property type="entry name" value="Amine oxidase"/>
    <property type="match status" value="1"/>
</dbReference>
<name>A0A643FZ61_9BURK</name>